<dbReference type="Proteomes" id="UP000837857">
    <property type="component" value="Chromosome 21"/>
</dbReference>
<accession>A0ABN8IG19</accession>
<keyword evidence="1" id="KW-0812">Transmembrane</keyword>
<evidence type="ECO:0000313" key="2">
    <source>
        <dbReference type="EMBL" id="CAH2054287.1"/>
    </source>
</evidence>
<keyword evidence="3" id="KW-1185">Reference proteome</keyword>
<keyword evidence="1" id="KW-0472">Membrane</keyword>
<evidence type="ECO:0000313" key="3">
    <source>
        <dbReference type="Proteomes" id="UP000837857"/>
    </source>
</evidence>
<reference evidence="2" key="1">
    <citation type="submission" date="2022-03" db="EMBL/GenBank/DDBJ databases">
        <authorList>
            <person name="Martin H S."/>
        </authorList>
    </citation>
    <scope>NUCLEOTIDE SEQUENCE</scope>
</reference>
<sequence>MFNGIKPTRLWHLTSRKFLNKMTQERQEYFKQSWKQLEQPYFLQFVGIHLGAVAGVLYSLGWFEKPVCPARLKKEEGEMEEAAADQACDPEKVLKKCSQLDKEERPCKK</sequence>
<gene>
    <name evidence="2" type="ORF">IPOD504_LOCUS8562</name>
</gene>
<protein>
    <submittedName>
        <fullName evidence="2">Uncharacterized protein</fullName>
    </submittedName>
</protein>
<feature type="non-terminal residue" evidence="2">
    <location>
        <position position="109"/>
    </location>
</feature>
<feature type="transmembrane region" description="Helical" evidence="1">
    <location>
        <begin position="41"/>
        <end position="63"/>
    </location>
</feature>
<name>A0ABN8IG19_9NEOP</name>
<evidence type="ECO:0000256" key="1">
    <source>
        <dbReference type="SAM" id="Phobius"/>
    </source>
</evidence>
<keyword evidence="1" id="KW-1133">Transmembrane helix</keyword>
<proteinExistence type="predicted"/>
<dbReference type="EMBL" id="OW152833">
    <property type="protein sequence ID" value="CAH2054287.1"/>
    <property type="molecule type" value="Genomic_DNA"/>
</dbReference>
<organism evidence="2 3">
    <name type="scientific">Iphiclides podalirius</name>
    <name type="common">scarce swallowtail</name>
    <dbReference type="NCBI Taxonomy" id="110791"/>
    <lineage>
        <taxon>Eukaryota</taxon>
        <taxon>Metazoa</taxon>
        <taxon>Ecdysozoa</taxon>
        <taxon>Arthropoda</taxon>
        <taxon>Hexapoda</taxon>
        <taxon>Insecta</taxon>
        <taxon>Pterygota</taxon>
        <taxon>Neoptera</taxon>
        <taxon>Endopterygota</taxon>
        <taxon>Lepidoptera</taxon>
        <taxon>Glossata</taxon>
        <taxon>Ditrysia</taxon>
        <taxon>Papilionoidea</taxon>
        <taxon>Papilionidae</taxon>
        <taxon>Papilioninae</taxon>
        <taxon>Iphiclides</taxon>
    </lineage>
</organism>